<feature type="domain" description="SRP54-type proteins GTP-binding" evidence="8">
    <location>
        <begin position="284"/>
        <end position="297"/>
    </location>
</feature>
<dbReference type="GO" id="GO:0005047">
    <property type="term" value="F:signal recognition particle binding"/>
    <property type="evidence" value="ECO:0007669"/>
    <property type="project" value="TreeGrafter"/>
</dbReference>
<sequence length="311" mass="34150">MFYEFTDAGILKNIIRNKSIRKEDLTPVLERVRESLLRKNVAASIAEQVCADTCASLIGKQVDMLESLNKKINAVIRNSLARILSHAESFDLLMQIRAAKAKKIPYTITFVGVNGVGKSTSLSKVASWLLSNGFTVLIAACDTFRAGAVEQLRTHCQRLDVPLYERGYEKDPAKIAQEAILQARHQGIDVVLIDTAGRMQDNEPLMRALSNLVSLNSPDLVLFVGEALVGNDAVDQLQKFDSSLVNLDRRGKKRIIDGIVVSKFDTIDDKVGAILSMVFASGAPVLFIGCGQSYQDLQTPNIENLIDTLLS</sequence>
<keyword evidence="5" id="KW-0342">GTP-binding</keyword>
<organism evidence="9">
    <name type="scientific">Ostreococcus tauri</name>
    <name type="common">Marine green alga</name>
    <dbReference type="NCBI Taxonomy" id="70448"/>
    <lineage>
        <taxon>Eukaryota</taxon>
        <taxon>Viridiplantae</taxon>
        <taxon>Chlorophyta</taxon>
        <taxon>Mamiellophyceae</taxon>
        <taxon>Mamiellales</taxon>
        <taxon>Bathycoccaceae</taxon>
        <taxon>Ostreococcus</taxon>
    </lineage>
</organism>
<keyword evidence="7 9" id="KW-0675">Receptor</keyword>
<dbReference type="SUPFAM" id="SSF52540">
    <property type="entry name" value="P-loop containing nucleoside triphosphate hydrolases"/>
    <property type="match status" value="1"/>
</dbReference>
<dbReference type="Gene3D" id="1.20.120.140">
    <property type="entry name" value="Signal recognition particle SRP54, nucleotide-binding domain"/>
    <property type="match status" value="1"/>
</dbReference>
<evidence type="ECO:0000259" key="8">
    <source>
        <dbReference type="PROSITE" id="PS00300"/>
    </source>
</evidence>
<dbReference type="PROSITE" id="PS00300">
    <property type="entry name" value="SRP54"/>
    <property type="match status" value="1"/>
</dbReference>
<dbReference type="InterPro" id="IPR042101">
    <property type="entry name" value="SRP54_N_sf"/>
</dbReference>
<comment type="subcellular location">
    <subcellularLocation>
        <location evidence="1">Endoplasmic reticulum membrane</location>
        <topology evidence="1">Peripheral membrane protein</topology>
        <orientation evidence="1">Cytoplasmic side</orientation>
    </subcellularLocation>
</comment>
<evidence type="ECO:0000256" key="3">
    <source>
        <dbReference type="ARBA" id="ARBA00022741"/>
    </source>
</evidence>
<gene>
    <name evidence="9" type="ORF">BE221DRAFT_63158</name>
</gene>
<dbReference type="PANTHER" id="PTHR43134:SF1">
    <property type="entry name" value="SIGNAL RECOGNITION PARTICLE RECEPTOR SUBUNIT ALPHA"/>
    <property type="match status" value="1"/>
</dbReference>
<dbReference type="EMBL" id="KZ155839">
    <property type="protein sequence ID" value="OUS42057.1"/>
    <property type="molecule type" value="Genomic_DNA"/>
</dbReference>
<dbReference type="FunFam" id="3.40.50.300:FF:000188">
    <property type="entry name" value="signal recognition particle receptor subunit alpha"/>
    <property type="match status" value="1"/>
</dbReference>
<evidence type="ECO:0000256" key="1">
    <source>
        <dbReference type="ARBA" id="ARBA00004397"/>
    </source>
</evidence>
<dbReference type="Gene3D" id="3.40.50.300">
    <property type="entry name" value="P-loop containing nucleotide triphosphate hydrolases"/>
    <property type="match status" value="1"/>
</dbReference>
<proteinExistence type="inferred from homology"/>
<dbReference type="Pfam" id="PF00448">
    <property type="entry name" value="SRP54"/>
    <property type="match status" value="1"/>
</dbReference>
<evidence type="ECO:0000256" key="5">
    <source>
        <dbReference type="ARBA" id="ARBA00023134"/>
    </source>
</evidence>
<evidence type="ECO:0000256" key="7">
    <source>
        <dbReference type="ARBA" id="ARBA00023170"/>
    </source>
</evidence>
<keyword evidence="3" id="KW-0547">Nucleotide-binding</keyword>
<name>A0A1Y5I051_OSTTA</name>
<dbReference type="CDD" id="cd17876">
    <property type="entry name" value="SRalpha_C"/>
    <property type="match status" value="1"/>
</dbReference>
<keyword evidence="6" id="KW-0472">Membrane</keyword>
<dbReference type="InterPro" id="IPR000897">
    <property type="entry name" value="SRP54_GTPase_dom"/>
</dbReference>
<dbReference type="Proteomes" id="UP000195557">
    <property type="component" value="Unassembled WGS sequence"/>
</dbReference>
<reference evidence="9" key="1">
    <citation type="submission" date="2017-04" db="EMBL/GenBank/DDBJ databases">
        <title>Population genomics of picophytoplankton unveils novel chromosome hypervariability.</title>
        <authorList>
            <consortium name="DOE Joint Genome Institute"/>
            <person name="Blanc-Mathieu R."/>
            <person name="Krasovec M."/>
            <person name="Hebrard M."/>
            <person name="Yau S."/>
            <person name="Desgranges E."/>
            <person name="Martin J."/>
            <person name="Schackwitz W."/>
            <person name="Kuo A."/>
            <person name="Salin G."/>
            <person name="Donnadieu C."/>
            <person name="Desdevises Y."/>
            <person name="Sanchez-Ferandin S."/>
            <person name="Moreau H."/>
            <person name="Rivals E."/>
            <person name="Grigoriev I.V."/>
            <person name="Grimsley N."/>
            <person name="Eyre-Walker A."/>
            <person name="Piganeau G."/>
        </authorList>
    </citation>
    <scope>NUCLEOTIDE SEQUENCE [LARGE SCALE GENOMIC DNA]</scope>
    <source>
        <strain evidence="9">RCC 1115</strain>
    </source>
</reference>
<evidence type="ECO:0000256" key="4">
    <source>
        <dbReference type="ARBA" id="ARBA00022824"/>
    </source>
</evidence>
<dbReference type="InterPro" id="IPR003593">
    <property type="entry name" value="AAA+_ATPase"/>
</dbReference>
<evidence type="ECO:0000313" key="9">
    <source>
        <dbReference type="EMBL" id="OUS42057.1"/>
    </source>
</evidence>
<dbReference type="SMART" id="SM00963">
    <property type="entry name" value="SRP54_N"/>
    <property type="match status" value="1"/>
</dbReference>
<comment type="similarity">
    <text evidence="2">Belongs to the GTP-binding SRP family.</text>
</comment>
<dbReference type="SUPFAM" id="SSF47364">
    <property type="entry name" value="Domain of the SRP/SRP receptor G-proteins"/>
    <property type="match status" value="1"/>
</dbReference>
<dbReference type="GO" id="GO:0003924">
    <property type="term" value="F:GTPase activity"/>
    <property type="evidence" value="ECO:0007669"/>
    <property type="project" value="TreeGrafter"/>
</dbReference>
<dbReference type="AlphaFoldDB" id="A0A1Y5I051"/>
<dbReference type="PANTHER" id="PTHR43134">
    <property type="entry name" value="SIGNAL RECOGNITION PARTICLE RECEPTOR SUBUNIT ALPHA"/>
    <property type="match status" value="1"/>
</dbReference>
<dbReference type="SMART" id="SM00382">
    <property type="entry name" value="AAA"/>
    <property type="match status" value="1"/>
</dbReference>
<keyword evidence="4" id="KW-0256">Endoplasmic reticulum</keyword>
<dbReference type="InterPro" id="IPR027417">
    <property type="entry name" value="P-loop_NTPase"/>
</dbReference>
<dbReference type="InterPro" id="IPR036225">
    <property type="entry name" value="SRP/SRP_N"/>
</dbReference>
<protein>
    <submittedName>
        <fullName evidence="9">Signal recognition particle receptor protein</fullName>
    </submittedName>
</protein>
<dbReference type="InterPro" id="IPR013822">
    <property type="entry name" value="Signal_recog_particl_SRP54_hlx"/>
</dbReference>
<evidence type="ECO:0000256" key="6">
    <source>
        <dbReference type="ARBA" id="ARBA00023136"/>
    </source>
</evidence>
<dbReference type="GO" id="GO:0005789">
    <property type="term" value="C:endoplasmic reticulum membrane"/>
    <property type="evidence" value="ECO:0007669"/>
    <property type="project" value="UniProtKB-SubCell"/>
</dbReference>
<dbReference type="Pfam" id="PF02881">
    <property type="entry name" value="SRP54_N"/>
    <property type="match status" value="1"/>
</dbReference>
<accession>A0A1Y5I051</accession>
<dbReference type="GO" id="GO:0006614">
    <property type="term" value="P:SRP-dependent cotranslational protein targeting to membrane"/>
    <property type="evidence" value="ECO:0007669"/>
    <property type="project" value="InterPro"/>
</dbReference>
<dbReference type="SMART" id="SM00962">
    <property type="entry name" value="SRP54"/>
    <property type="match status" value="1"/>
</dbReference>
<dbReference type="GO" id="GO:0005525">
    <property type="term" value="F:GTP binding"/>
    <property type="evidence" value="ECO:0007669"/>
    <property type="project" value="UniProtKB-KW"/>
</dbReference>
<evidence type="ECO:0000256" key="2">
    <source>
        <dbReference type="ARBA" id="ARBA00008531"/>
    </source>
</evidence>